<reference evidence="3" key="2">
    <citation type="submission" date="2020-10" db="EMBL/GenBank/DDBJ databases">
        <authorList>
            <person name="Scholz U."/>
            <person name="Mascher M."/>
            <person name="Fiebig A."/>
        </authorList>
    </citation>
    <scope>NUCLEOTIDE SEQUENCE [LARGE SCALE GENOMIC DNA]</scope>
    <source>
        <strain evidence="3">cv. Morex</strain>
    </source>
</reference>
<dbReference type="InterPro" id="IPR055312">
    <property type="entry name" value="FBL15-like"/>
</dbReference>
<dbReference type="Pfam" id="PF24758">
    <property type="entry name" value="LRR_At5g56370"/>
    <property type="match status" value="1"/>
</dbReference>
<evidence type="ECO:0000313" key="4">
    <source>
        <dbReference type="Proteomes" id="UP000011116"/>
    </source>
</evidence>
<evidence type="ECO:0008006" key="5">
    <source>
        <dbReference type="Google" id="ProtNLM"/>
    </source>
</evidence>
<dbReference type="PANTHER" id="PTHR34709:SF11">
    <property type="entry name" value="OS07G0113600 PROTEIN"/>
    <property type="match status" value="1"/>
</dbReference>
<reference evidence="3" key="3">
    <citation type="submission" date="2022-01" db="UniProtKB">
        <authorList>
            <consortium name="EnsemblPlants"/>
        </authorList>
    </citation>
    <scope>IDENTIFICATION</scope>
    <source>
        <strain evidence="3">subsp. vulgare</strain>
    </source>
</reference>
<dbReference type="InterPro" id="IPR032675">
    <property type="entry name" value="LRR_dom_sf"/>
</dbReference>
<feature type="domain" description="F-box/LRR-repeat protein 15/At3g58940/PEG3-like LRR" evidence="2">
    <location>
        <begin position="163"/>
        <end position="285"/>
    </location>
</feature>
<dbReference type="KEGG" id="hvg:123426338"/>
<dbReference type="InterPro" id="IPR001810">
    <property type="entry name" value="F-box_dom"/>
</dbReference>
<dbReference type="Pfam" id="PF00646">
    <property type="entry name" value="F-box"/>
    <property type="match status" value="1"/>
</dbReference>
<dbReference type="OrthoDB" id="597683at2759"/>
<dbReference type="EnsemblPlants" id="HORVU.MOREX.r3.2HG0156270.1">
    <property type="protein sequence ID" value="HORVU.MOREX.r3.2HG0156270.1"/>
    <property type="gene ID" value="HORVU.MOREX.r3.2HG0156270"/>
</dbReference>
<dbReference type="AlphaFoldDB" id="A0A8I7B5Z1"/>
<accession>A0A8I7B5Z1</accession>
<dbReference type="InterPro" id="IPR055411">
    <property type="entry name" value="LRR_FXL15/At3g58940/PEG3-like"/>
</dbReference>
<dbReference type="InterPro" id="IPR036047">
    <property type="entry name" value="F-box-like_dom_sf"/>
</dbReference>
<sequence>MLLPVGNHGGDGDGDWAVQLAAEIEELSLGSTGGRVDRFSALPDDILHSILLHLPSTPAAARTSVLSRRWRGIWAQLPEIRFPFPSNPASVVPALAASASGPALRLFHVACRDDAGANAWLRTVASRLIAGGELYFYNRTPGEEKGQAEALSWQCRTFELPCFDTAAKVWLRLGFVDLELPPTGVFARLTELRLEHVNLECGFQLGDMVSSPRCPALRELCIARARGVVSLCIISQTLERLELDILHGLGELTVVAPMLRALNVHACFAWRKPVAAIYASRLEVLWWSDAFDPSFVLFGDVENLQQLTTFDIHVYGRFDYALLQDYVMLLQHFPTVSCLDLKLNYQRDLSQYEYLMGIITRLPKIKILSLWLHTKGHAIGPSVFHLLSKCPGIRELKLTLLDNLEVDTPCTSVCACCQQQNWSTSYTLDVLEEVEIRNFRGLEHDFALVDMLFGVSTAIKKMTITLHHLASPSEELRSLANPGTCFEINYNTSKVSYAPPSSLFPSTPDDCCE</sequence>
<dbReference type="Gene3D" id="3.80.10.10">
    <property type="entry name" value="Ribonuclease Inhibitor"/>
    <property type="match status" value="1"/>
</dbReference>
<dbReference type="SUPFAM" id="SSF52047">
    <property type="entry name" value="RNI-like"/>
    <property type="match status" value="1"/>
</dbReference>
<name>A0A8I7B5Z1_HORVV</name>
<reference evidence="4" key="1">
    <citation type="journal article" date="2012" name="Nature">
        <title>A physical, genetic and functional sequence assembly of the barley genome.</title>
        <authorList>
            <consortium name="The International Barley Genome Sequencing Consortium"/>
            <person name="Mayer K.F."/>
            <person name="Waugh R."/>
            <person name="Brown J.W."/>
            <person name="Schulman A."/>
            <person name="Langridge P."/>
            <person name="Platzer M."/>
            <person name="Fincher G.B."/>
            <person name="Muehlbauer G.J."/>
            <person name="Sato K."/>
            <person name="Close T.J."/>
            <person name="Wise R.P."/>
            <person name="Stein N."/>
        </authorList>
    </citation>
    <scope>NUCLEOTIDE SEQUENCE [LARGE SCALE GENOMIC DNA]</scope>
    <source>
        <strain evidence="4">cv. Morex</strain>
    </source>
</reference>
<evidence type="ECO:0000313" key="3">
    <source>
        <dbReference type="EnsemblPlants" id="HORVU.MOREX.r3.2HG0156270.1"/>
    </source>
</evidence>
<dbReference type="Gramene" id="HORVU.MOREX.r2.2HG0128740.1">
    <property type="protein sequence ID" value="HORVU.MOREX.r2.2HG0128740.1"/>
    <property type="gene ID" value="HORVU.MOREX.r2.2HG0128740"/>
</dbReference>
<keyword evidence="4" id="KW-1185">Reference proteome</keyword>
<gene>
    <name evidence="3" type="primary">LOC123426338</name>
</gene>
<evidence type="ECO:0000259" key="1">
    <source>
        <dbReference type="Pfam" id="PF00646"/>
    </source>
</evidence>
<dbReference type="SUPFAM" id="SSF81383">
    <property type="entry name" value="F-box domain"/>
    <property type="match status" value="1"/>
</dbReference>
<evidence type="ECO:0000259" key="2">
    <source>
        <dbReference type="Pfam" id="PF24758"/>
    </source>
</evidence>
<dbReference type="RefSeq" id="XP_044966083.1">
    <property type="nucleotide sequence ID" value="XM_045110148.1"/>
</dbReference>
<organism evidence="3 4">
    <name type="scientific">Hordeum vulgare subsp. vulgare</name>
    <name type="common">Domesticated barley</name>
    <dbReference type="NCBI Taxonomy" id="112509"/>
    <lineage>
        <taxon>Eukaryota</taxon>
        <taxon>Viridiplantae</taxon>
        <taxon>Streptophyta</taxon>
        <taxon>Embryophyta</taxon>
        <taxon>Tracheophyta</taxon>
        <taxon>Spermatophyta</taxon>
        <taxon>Magnoliopsida</taxon>
        <taxon>Liliopsida</taxon>
        <taxon>Poales</taxon>
        <taxon>Poaceae</taxon>
        <taxon>BOP clade</taxon>
        <taxon>Pooideae</taxon>
        <taxon>Triticodae</taxon>
        <taxon>Triticeae</taxon>
        <taxon>Hordeinae</taxon>
        <taxon>Hordeum</taxon>
    </lineage>
</organism>
<dbReference type="PANTHER" id="PTHR34709">
    <property type="entry name" value="OS10G0396666 PROTEIN"/>
    <property type="match status" value="1"/>
</dbReference>
<proteinExistence type="predicted"/>
<protein>
    <recommendedName>
        <fullName evidence="5">F-box domain-containing protein</fullName>
    </recommendedName>
</protein>
<dbReference type="Proteomes" id="UP000011116">
    <property type="component" value="Chromosome 2H"/>
</dbReference>
<feature type="domain" description="F-box" evidence="1">
    <location>
        <begin position="39"/>
        <end position="77"/>
    </location>
</feature>
<dbReference type="Gramene" id="HORVU.MOREX.r3.2HG0156270.1">
    <property type="protein sequence ID" value="HORVU.MOREX.r3.2HG0156270.1"/>
    <property type="gene ID" value="HORVU.MOREX.r3.2HG0156270"/>
</dbReference>
<dbReference type="GeneID" id="123426338"/>